<dbReference type="Proteomes" id="UP000590647">
    <property type="component" value="Unassembled WGS sequence"/>
</dbReference>
<protein>
    <submittedName>
        <fullName evidence="1">Uncharacterized protein</fullName>
    </submittedName>
</protein>
<organism evidence="1 2">
    <name type="scientific">Streptomyces caelestis</name>
    <dbReference type="NCBI Taxonomy" id="36816"/>
    <lineage>
        <taxon>Bacteria</taxon>
        <taxon>Bacillati</taxon>
        <taxon>Actinomycetota</taxon>
        <taxon>Actinomycetes</taxon>
        <taxon>Kitasatosporales</taxon>
        <taxon>Streptomycetaceae</taxon>
        <taxon>Streptomyces</taxon>
    </lineage>
</organism>
<name>A0A7W9HB53_9ACTN</name>
<dbReference type="RefSeq" id="WP_184990486.1">
    <property type="nucleotide sequence ID" value="NZ_JACHNE010000001.1"/>
</dbReference>
<dbReference type="AlphaFoldDB" id="A0A7W9HB53"/>
<sequence length="153" mass="16458">MATVADLNADLEDGIGISGPAARRAIKAAATAAQYTGNIVTARQARQIRANPQLAVYDNPNTLLMCVYKPDKALCHRGTTDTPSLDRCVPTCANIARTDRHAAGLRRRATVLDQRAAQVPGPLGERLISNAWRLRDLADAHHRTRITVQGGIA</sequence>
<gene>
    <name evidence="1" type="ORF">HDA41_006647</name>
</gene>
<evidence type="ECO:0000313" key="1">
    <source>
        <dbReference type="EMBL" id="MBB5798683.1"/>
    </source>
</evidence>
<comment type="caution">
    <text evidence="1">The sequence shown here is derived from an EMBL/GenBank/DDBJ whole genome shotgun (WGS) entry which is preliminary data.</text>
</comment>
<reference evidence="1 2" key="1">
    <citation type="submission" date="2020-08" db="EMBL/GenBank/DDBJ databases">
        <title>Sequencing the genomes of 1000 actinobacteria strains.</title>
        <authorList>
            <person name="Klenk H.-P."/>
        </authorList>
    </citation>
    <scope>NUCLEOTIDE SEQUENCE [LARGE SCALE GENOMIC DNA]</scope>
    <source>
        <strain evidence="1 2">DSM 40084</strain>
    </source>
</reference>
<keyword evidence="2" id="KW-1185">Reference proteome</keyword>
<accession>A0A7W9HB53</accession>
<evidence type="ECO:0000313" key="2">
    <source>
        <dbReference type="Proteomes" id="UP000590647"/>
    </source>
</evidence>
<proteinExistence type="predicted"/>
<dbReference type="EMBL" id="JACHNE010000001">
    <property type="protein sequence ID" value="MBB5798683.1"/>
    <property type="molecule type" value="Genomic_DNA"/>
</dbReference>